<dbReference type="InterPro" id="IPR002078">
    <property type="entry name" value="Sigma_54_int"/>
</dbReference>
<dbReference type="STRING" id="1121919.SAMN02745975_03004"/>
<sequence length="572" mass="64461">MKRELEVILDSTHDAMIAVDAQGIITLFNKAAKKLTKLESVDVIGKHITEVVENTRLPYILQTGESELNRKQPLGDISIITNRMPVKDDLGKVIGAVAVFRDITEVIELAEEITNLREMQSMLQAIFHSTQDAISVVDQKAIGVMVNPAYSKLTGLTEKDIIGKLCTVDIAEGESIHLKVLNTMEPVKNARLKVGPSRKEVIADAAPIIVDGELRGSVAVLHDITEIKRLTQELNQAKQIIRKLEAKYTFDDIVAEDEKILTAIEKAKKAAVTPATVILRGESGTGKELFAHAIHNSSMRKYGQFVRVNCAAINENLLESELFGYEEGAFTGARKGGKIGLFEQANGGTIFLDEIGEISISTQAKLLRVLQEREIVRVGGNKPIAIDVRVIAATNLDLERAVKEGRFREDLYYRLNVIPIFIVPLRQRKKDLYPLVQRLIKKFNQEYGRFVQDISPKAMDNLMEYDWPGNVRELENFIGRAMINMRFNEVVIRSNHLPLLENKIYVHENLQREDGEGKPDIFRSLEEVLEEKEKNYILSVLQAFDNNRTKAAEQLGISIRNLYYKLKKYGIE</sequence>
<keyword evidence="4" id="KW-0238">DNA-binding</keyword>
<dbReference type="InterPro" id="IPR000014">
    <property type="entry name" value="PAS"/>
</dbReference>
<dbReference type="Pfam" id="PF25601">
    <property type="entry name" value="AAA_lid_14"/>
    <property type="match status" value="1"/>
</dbReference>
<dbReference type="SMART" id="SM00091">
    <property type="entry name" value="PAS"/>
    <property type="match status" value="2"/>
</dbReference>
<evidence type="ECO:0000256" key="5">
    <source>
        <dbReference type="ARBA" id="ARBA00023163"/>
    </source>
</evidence>
<dbReference type="FunFam" id="3.40.50.300:FF:000006">
    <property type="entry name" value="DNA-binding transcriptional regulator NtrC"/>
    <property type="match status" value="1"/>
</dbReference>
<dbReference type="GO" id="GO:0005524">
    <property type="term" value="F:ATP binding"/>
    <property type="evidence" value="ECO:0007669"/>
    <property type="project" value="UniProtKB-KW"/>
</dbReference>
<dbReference type="Gene3D" id="3.40.50.300">
    <property type="entry name" value="P-loop containing nucleotide triphosphate hydrolases"/>
    <property type="match status" value="1"/>
</dbReference>
<evidence type="ECO:0000256" key="2">
    <source>
        <dbReference type="ARBA" id="ARBA00022840"/>
    </source>
</evidence>
<dbReference type="InterPro" id="IPR058031">
    <property type="entry name" value="AAA_lid_NorR"/>
</dbReference>
<dbReference type="Gene3D" id="1.10.8.60">
    <property type="match status" value="1"/>
</dbReference>
<dbReference type="InterPro" id="IPR003593">
    <property type="entry name" value="AAA+_ATPase"/>
</dbReference>
<dbReference type="PROSITE" id="PS50113">
    <property type="entry name" value="PAC"/>
    <property type="match status" value="1"/>
</dbReference>
<evidence type="ECO:0000259" key="7">
    <source>
        <dbReference type="PROSITE" id="PS50112"/>
    </source>
</evidence>
<dbReference type="InterPro" id="IPR025662">
    <property type="entry name" value="Sigma_54_int_dom_ATP-bd_1"/>
</dbReference>
<proteinExistence type="predicted"/>
<dbReference type="AlphaFoldDB" id="A0A1M6MJN0"/>
<dbReference type="SMART" id="SM00382">
    <property type="entry name" value="AAA"/>
    <property type="match status" value="1"/>
</dbReference>
<protein>
    <submittedName>
        <fullName evidence="9">PAS domain S-box-containing protein</fullName>
    </submittedName>
</protein>
<evidence type="ECO:0000256" key="4">
    <source>
        <dbReference type="ARBA" id="ARBA00023125"/>
    </source>
</evidence>
<keyword evidence="2" id="KW-0067">ATP-binding</keyword>
<keyword evidence="10" id="KW-1185">Reference proteome</keyword>
<dbReference type="PROSITE" id="PS50045">
    <property type="entry name" value="SIGMA54_INTERACT_4"/>
    <property type="match status" value="1"/>
</dbReference>
<dbReference type="PROSITE" id="PS00675">
    <property type="entry name" value="SIGMA54_INTERACT_1"/>
    <property type="match status" value="1"/>
</dbReference>
<dbReference type="PANTHER" id="PTHR32071">
    <property type="entry name" value="TRANSCRIPTIONAL REGULATORY PROTEIN"/>
    <property type="match status" value="1"/>
</dbReference>
<feature type="domain" description="Sigma-54 factor interaction" evidence="6">
    <location>
        <begin position="253"/>
        <end position="483"/>
    </location>
</feature>
<dbReference type="PRINTS" id="PR01590">
    <property type="entry name" value="HTHFIS"/>
</dbReference>
<gene>
    <name evidence="9" type="ORF">SAMN02745975_03004</name>
</gene>
<dbReference type="CDD" id="cd00009">
    <property type="entry name" value="AAA"/>
    <property type="match status" value="1"/>
</dbReference>
<keyword evidence="5" id="KW-0804">Transcription</keyword>
<keyword evidence="3" id="KW-0805">Transcription regulation</keyword>
<dbReference type="SUPFAM" id="SSF46689">
    <property type="entry name" value="Homeodomain-like"/>
    <property type="match status" value="1"/>
</dbReference>
<dbReference type="InterPro" id="IPR013767">
    <property type="entry name" value="PAS_fold"/>
</dbReference>
<dbReference type="Gene3D" id="1.10.10.60">
    <property type="entry name" value="Homeodomain-like"/>
    <property type="match status" value="1"/>
</dbReference>
<organism evidence="9 10">
    <name type="scientific">Geosporobacter subterraneus DSM 17957</name>
    <dbReference type="NCBI Taxonomy" id="1121919"/>
    <lineage>
        <taxon>Bacteria</taxon>
        <taxon>Bacillati</taxon>
        <taxon>Bacillota</taxon>
        <taxon>Clostridia</taxon>
        <taxon>Peptostreptococcales</taxon>
        <taxon>Thermotaleaceae</taxon>
        <taxon>Geosporobacter</taxon>
    </lineage>
</organism>
<dbReference type="Pfam" id="PF00158">
    <property type="entry name" value="Sigma54_activat"/>
    <property type="match status" value="1"/>
</dbReference>
<feature type="domain" description="PAS" evidence="7">
    <location>
        <begin position="119"/>
        <end position="164"/>
    </location>
</feature>
<dbReference type="PROSITE" id="PS00676">
    <property type="entry name" value="SIGMA54_INTERACT_2"/>
    <property type="match status" value="1"/>
</dbReference>
<dbReference type="NCBIfam" id="TIGR00229">
    <property type="entry name" value="sensory_box"/>
    <property type="match status" value="2"/>
</dbReference>
<dbReference type="Pfam" id="PF02954">
    <property type="entry name" value="HTH_8"/>
    <property type="match status" value="1"/>
</dbReference>
<dbReference type="CDD" id="cd00130">
    <property type="entry name" value="PAS"/>
    <property type="match status" value="1"/>
</dbReference>
<feature type="domain" description="PAS" evidence="7">
    <location>
        <begin position="1"/>
        <end position="71"/>
    </location>
</feature>
<dbReference type="OrthoDB" id="9803970at2"/>
<dbReference type="InterPro" id="IPR035965">
    <property type="entry name" value="PAS-like_dom_sf"/>
</dbReference>
<dbReference type="EMBL" id="FQZV01000045">
    <property type="protein sequence ID" value="SHJ83691.1"/>
    <property type="molecule type" value="Genomic_DNA"/>
</dbReference>
<dbReference type="SUPFAM" id="SSF55785">
    <property type="entry name" value="PYP-like sensor domain (PAS domain)"/>
    <property type="match status" value="2"/>
</dbReference>
<dbReference type="InterPro" id="IPR025943">
    <property type="entry name" value="Sigma_54_int_dom_ATP-bd_2"/>
</dbReference>
<dbReference type="Pfam" id="PF00989">
    <property type="entry name" value="PAS"/>
    <property type="match status" value="2"/>
</dbReference>
<dbReference type="Proteomes" id="UP000184536">
    <property type="component" value="Unassembled WGS sequence"/>
</dbReference>
<dbReference type="InterPro" id="IPR027417">
    <property type="entry name" value="P-loop_NTPase"/>
</dbReference>
<dbReference type="InterPro" id="IPR002197">
    <property type="entry name" value="HTH_Fis"/>
</dbReference>
<dbReference type="PANTHER" id="PTHR32071:SF121">
    <property type="entry name" value="SIGMA L-DEPENDENT TRANSCRIPTIONAL REGULATOR YQIR-RELATED"/>
    <property type="match status" value="1"/>
</dbReference>
<evidence type="ECO:0000259" key="6">
    <source>
        <dbReference type="PROSITE" id="PS50045"/>
    </source>
</evidence>
<evidence type="ECO:0000259" key="8">
    <source>
        <dbReference type="PROSITE" id="PS50113"/>
    </source>
</evidence>
<dbReference type="RefSeq" id="WP_110942048.1">
    <property type="nucleotide sequence ID" value="NZ_FQZV01000045.1"/>
</dbReference>
<dbReference type="InterPro" id="IPR025944">
    <property type="entry name" value="Sigma_54_int_dom_CS"/>
</dbReference>
<dbReference type="InterPro" id="IPR000700">
    <property type="entry name" value="PAS-assoc_C"/>
</dbReference>
<dbReference type="InterPro" id="IPR009057">
    <property type="entry name" value="Homeodomain-like_sf"/>
</dbReference>
<dbReference type="SUPFAM" id="SSF52540">
    <property type="entry name" value="P-loop containing nucleoside triphosphate hydrolases"/>
    <property type="match status" value="1"/>
</dbReference>
<evidence type="ECO:0000256" key="3">
    <source>
        <dbReference type="ARBA" id="ARBA00023015"/>
    </source>
</evidence>
<reference evidence="10" key="1">
    <citation type="submission" date="2016-11" db="EMBL/GenBank/DDBJ databases">
        <authorList>
            <person name="Varghese N."/>
            <person name="Submissions S."/>
        </authorList>
    </citation>
    <scope>NUCLEOTIDE SEQUENCE [LARGE SCALE GENOMIC DNA]</scope>
    <source>
        <strain evidence="10">DSM 17957</strain>
    </source>
</reference>
<dbReference type="Gene3D" id="3.30.450.20">
    <property type="entry name" value="PAS domain"/>
    <property type="match status" value="2"/>
</dbReference>
<dbReference type="PROSITE" id="PS00688">
    <property type="entry name" value="SIGMA54_INTERACT_3"/>
    <property type="match status" value="1"/>
</dbReference>
<accession>A0A1M6MJN0</accession>
<keyword evidence="1" id="KW-0547">Nucleotide-binding</keyword>
<feature type="domain" description="PAC" evidence="8">
    <location>
        <begin position="62"/>
        <end position="115"/>
    </location>
</feature>
<evidence type="ECO:0000313" key="10">
    <source>
        <dbReference type="Proteomes" id="UP000184536"/>
    </source>
</evidence>
<dbReference type="GO" id="GO:0043565">
    <property type="term" value="F:sequence-specific DNA binding"/>
    <property type="evidence" value="ECO:0007669"/>
    <property type="project" value="InterPro"/>
</dbReference>
<evidence type="ECO:0000256" key="1">
    <source>
        <dbReference type="ARBA" id="ARBA00022741"/>
    </source>
</evidence>
<evidence type="ECO:0000313" key="9">
    <source>
        <dbReference type="EMBL" id="SHJ83691.1"/>
    </source>
</evidence>
<dbReference type="PROSITE" id="PS50112">
    <property type="entry name" value="PAS"/>
    <property type="match status" value="2"/>
</dbReference>
<dbReference type="GO" id="GO:0006355">
    <property type="term" value="P:regulation of DNA-templated transcription"/>
    <property type="evidence" value="ECO:0007669"/>
    <property type="project" value="InterPro"/>
</dbReference>
<name>A0A1M6MJN0_9FIRM</name>